<dbReference type="InterPro" id="IPR036390">
    <property type="entry name" value="WH_DNA-bd_sf"/>
</dbReference>
<dbReference type="SMART" id="SM00347">
    <property type="entry name" value="HTH_MARR"/>
    <property type="match status" value="1"/>
</dbReference>
<organism evidence="2">
    <name type="scientific">Magnetococcus massalia (strain MO-1)</name>
    <dbReference type="NCBI Taxonomy" id="451514"/>
    <lineage>
        <taxon>Bacteria</taxon>
        <taxon>Pseudomonadati</taxon>
        <taxon>Pseudomonadota</taxon>
        <taxon>Magnetococcia</taxon>
        <taxon>Magnetococcales</taxon>
        <taxon>Magnetococcaceae</taxon>
        <taxon>Magnetococcus</taxon>
    </lineage>
</organism>
<protein>
    <submittedName>
        <fullName evidence="2">Transcriptional regulator, MarR family</fullName>
    </submittedName>
</protein>
<dbReference type="InterPro" id="IPR036388">
    <property type="entry name" value="WH-like_DNA-bd_sf"/>
</dbReference>
<dbReference type="AlphaFoldDB" id="A0A1S7LC76"/>
<proteinExistence type="predicted"/>
<dbReference type="Pfam" id="PF12802">
    <property type="entry name" value="MarR_2"/>
    <property type="match status" value="1"/>
</dbReference>
<sequence>MTALELLDPTTMVGYTLKQAQHALRKLLDQRLKPYGLTVPQVTVLNVISREPGASNARLARLSFITPQSMQGVLVNLERKGLIQRSPDPEHGRIRQTTLTEEGVVLLNQVQATVMEVEQMLRQEVEPLEYAQVLAMLGRFRDRLESKADP</sequence>
<evidence type="ECO:0000313" key="2">
    <source>
        <dbReference type="EMBL" id="CRH04420.1"/>
    </source>
</evidence>
<accession>A0A1S7LC76</accession>
<gene>
    <name evidence="2" type="ORF">MAGMO_0206</name>
</gene>
<feature type="domain" description="HTH marR-type" evidence="1">
    <location>
        <begin position="10"/>
        <end position="142"/>
    </location>
</feature>
<dbReference type="PANTHER" id="PTHR33164">
    <property type="entry name" value="TRANSCRIPTIONAL REGULATOR, MARR FAMILY"/>
    <property type="match status" value="1"/>
</dbReference>
<evidence type="ECO:0000259" key="1">
    <source>
        <dbReference type="PROSITE" id="PS50995"/>
    </source>
</evidence>
<dbReference type="GO" id="GO:0006950">
    <property type="term" value="P:response to stress"/>
    <property type="evidence" value="ECO:0007669"/>
    <property type="project" value="TreeGrafter"/>
</dbReference>
<dbReference type="InterPro" id="IPR039422">
    <property type="entry name" value="MarR/SlyA-like"/>
</dbReference>
<dbReference type="PROSITE" id="PS50995">
    <property type="entry name" value="HTH_MARR_2"/>
    <property type="match status" value="1"/>
</dbReference>
<dbReference type="Gene3D" id="1.10.10.10">
    <property type="entry name" value="Winged helix-like DNA-binding domain superfamily/Winged helix DNA-binding domain"/>
    <property type="match status" value="1"/>
</dbReference>
<dbReference type="PANTHER" id="PTHR33164:SF43">
    <property type="entry name" value="HTH-TYPE TRANSCRIPTIONAL REPRESSOR YETL"/>
    <property type="match status" value="1"/>
</dbReference>
<reference evidence="2" key="1">
    <citation type="submission" date="2015-04" db="EMBL/GenBank/DDBJ databases">
        <authorList>
            <person name="Syromyatnikov M.Y."/>
            <person name="Popov V.N."/>
        </authorList>
    </citation>
    <scope>NUCLEOTIDE SEQUENCE</scope>
    <source>
        <strain evidence="2">MO-1</strain>
    </source>
</reference>
<dbReference type="InterPro" id="IPR000835">
    <property type="entry name" value="HTH_MarR-typ"/>
</dbReference>
<name>A0A1S7LC76_MAGMO</name>
<dbReference type="SUPFAM" id="SSF46785">
    <property type="entry name" value="Winged helix' DNA-binding domain"/>
    <property type="match status" value="1"/>
</dbReference>
<dbReference type="GO" id="GO:0003700">
    <property type="term" value="F:DNA-binding transcription factor activity"/>
    <property type="evidence" value="ECO:0007669"/>
    <property type="project" value="InterPro"/>
</dbReference>
<dbReference type="EMBL" id="LO017727">
    <property type="protein sequence ID" value="CRH04420.1"/>
    <property type="molecule type" value="Genomic_DNA"/>
</dbReference>